<dbReference type="GO" id="GO:1990758">
    <property type="term" value="P:mitotic sister chromatid biorientation"/>
    <property type="evidence" value="ECO:0007669"/>
    <property type="project" value="TreeGrafter"/>
</dbReference>
<feature type="compositionally biased region" description="Polar residues" evidence="2">
    <location>
        <begin position="313"/>
        <end position="324"/>
    </location>
</feature>
<name>A0A9P6HG17_9AGAM</name>
<dbReference type="InterPro" id="IPR033338">
    <property type="entry name" value="Spc105/Spc7"/>
</dbReference>
<dbReference type="GO" id="GO:0034501">
    <property type="term" value="P:protein localization to kinetochore"/>
    <property type="evidence" value="ECO:0007669"/>
    <property type="project" value="TreeGrafter"/>
</dbReference>
<feature type="region of interest" description="Disordered" evidence="2">
    <location>
        <begin position="177"/>
        <end position="259"/>
    </location>
</feature>
<feature type="compositionally biased region" description="Low complexity" evidence="2">
    <location>
        <begin position="354"/>
        <end position="366"/>
    </location>
</feature>
<feature type="compositionally biased region" description="Pro residues" evidence="2">
    <location>
        <begin position="643"/>
        <end position="659"/>
    </location>
</feature>
<reference evidence="4" key="2">
    <citation type="submission" date="2020-11" db="EMBL/GenBank/DDBJ databases">
        <authorList>
            <consortium name="DOE Joint Genome Institute"/>
            <person name="Kuo A."/>
            <person name="Miyauchi S."/>
            <person name="Kiss E."/>
            <person name="Drula E."/>
            <person name="Kohler A."/>
            <person name="Sanchez-Garcia M."/>
            <person name="Andreopoulos B."/>
            <person name="Barry K.W."/>
            <person name="Bonito G."/>
            <person name="Buee M."/>
            <person name="Carver A."/>
            <person name="Chen C."/>
            <person name="Cichocki N."/>
            <person name="Clum A."/>
            <person name="Culley D."/>
            <person name="Crous P.W."/>
            <person name="Fauchery L."/>
            <person name="Girlanda M."/>
            <person name="Hayes R."/>
            <person name="Keri Z."/>
            <person name="Labutti K."/>
            <person name="Lipzen A."/>
            <person name="Lombard V."/>
            <person name="Magnuson J."/>
            <person name="Maillard F."/>
            <person name="Morin E."/>
            <person name="Murat C."/>
            <person name="Nolan M."/>
            <person name="Ohm R."/>
            <person name="Pangilinan J."/>
            <person name="Pereira M."/>
            <person name="Perotto S."/>
            <person name="Peter M."/>
            <person name="Riley R."/>
            <person name="Sitrit Y."/>
            <person name="Stielow B."/>
            <person name="Szollosi G."/>
            <person name="Zifcakova L."/>
            <person name="Stursova M."/>
            <person name="Spatafora J.W."/>
            <person name="Tedersoo L."/>
            <person name="Vaario L.-M."/>
            <person name="Yamada A."/>
            <person name="Yan M."/>
            <person name="Wang P."/>
            <person name="Xu J."/>
            <person name="Bruns T."/>
            <person name="Baldrian P."/>
            <person name="Vilgalys R."/>
            <person name="Henrissat B."/>
            <person name="Grigoriev I.V."/>
            <person name="Hibbett D."/>
            <person name="Nagy L.G."/>
            <person name="Martin F.M."/>
        </authorList>
    </citation>
    <scope>NUCLEOTIDE SEQUENCE</scope>
    <source>
        <strain evidence="4">UH-Tt-Lm1</strain>
    </source>
</reference>
<dbReference type="Pfam" id="PF18210">
    <property type="entry name" value="Knl1_RWD_C"/>
    <property type="match status" value="1"/>
</dbReference>
<dbReference type="PANTHER" id="PTHR28260:SF1">
    <property type="entry name" value="SPINDLE POLE BODY COMPONENT SPC105"/>
    <property type="match status" value="1"/>
</dbReference>
<feature type="compositionally biased region" description="Basic residues" evidence="2">
    <location>
        <begin position="46"/>
        <end position="58"/>
    </location>
</feature>
<dbReference type="PANTHER" id="PTHR28260">
    <property type="entry name" value="SPINDLE POLE BODY COMPONENT SPC105"/>
    <property type="match status" value="1"/>
</dbReference>
<dbReference type="EMBL" id="WIUZ02000006">
    <property type="protein sequence ID" value="KAF9786057.1"/>
    <property type="molecule type" value="Genomic_DNA"/>
</dbReference>
<dbReference type="SMART" id="SM00787">
    <property type="entry name" value="Spc7"/>
    <property type="match status" value="1"/>
</dbReference>
<comment type="caution">
    <text evidence="4">The sequence shown here is derived from an EMBL/GenBank/DDBJ whole genome shotgun (WGS) entry which is preliminary data.</text>
</comment>
<dbReference type="InterPro" id="IPR040850">
    <property type="entry name" value="Knl1_RWD_C"/>
</dbReference>
<evidence type="ECO:0000256" key="2">
    <source>
        <dbReference type="SAM" id="MobiDB-lite"/>
    </source>
</evidence>
<sequence length="1211" mass="134043">MVSSPKISPARRRSIAVLNMSDLKSKSGRRRAYSIAPGDKLSPLSRSRRSLKPRKSILKRPSVAPEDVTQAMDLTMVQRRVSFAEKSQVRLFDKDHRNSEGSVTSSPEQDPEEETSQPPPVVNDENAYPGANKFRSGRRGSLRRSFGTDIGAGEESMELDTTKIITLTDELKLADEVWDGSDEEAGDEDDMDMTEIIRRQSIASRRRSSMHRRSLVPPEETEQDKSVSEVGGSEDDRSHLDFTVPLGEPLRKPEPPPDEWHALRAVTHAGANDSISEDGDPEHIELEDAISRLMVVRDSLGLAGDGLAGGDNSFASTESDSFTQDPADFPNADKTMDITSMLRRASSGTFTDPSQASTSNYSSSQTHGTDEQIRLPVTLPSENHSPPDHPDLSQLSPSVSTKPLPIFQKPTSIPSIQPVFKPPTTETPKATSFNASNVFKPRQLEKQLVFSLQKPAAKPDASTTASAAITGARPQKRPVTETEKPIEERPTPGKRPAISHLTAPSTPRALSAPPEESPSKGTIPTPSNPGKKAGLTSSPRKPGLPTRGRTSSVSGLRRTSASFTHGQKSGNTGSTTIAFGTRLPAPVKGRKSAPGDLPSPSKEASTLPPTREELVTQPPVSTVAQEPQDEEDMELEQDDKSPEPVPLPPSKSPSPPPRAKSPVASFEEDALELEEEQPDIRATPPEDDDATGRWRDEVTQASNPESAEQIHISIEQFLAMTGTEFMEHLVAPRRSSIHRSLLASSSTSDHAQDIPLADYVVAMFVDLPHWILYDEVSKDLQERIESLKEFYQKAEEDVKKDTPDLFREFVESDDSFKEALIPHLNLLRVNEKAQVRSQWYDWKFHWVNELLVSAEAGFNQLAADANFIERINQESHELLATLRREYEEVMAELKKDEEEVAEIESCDQEYLNELKTSLAEQSAELDVFRADVSEATAKLERLNMRSAELDEEKRGAQNAIAECERIIQIQNNSTKEEVFRLKDRLEGLQDLHLWKATKIGAGMAQFLYAGRFSVLVPCVNFVPIVSRVTIDRLPLSGKRQDPFPALSDLTLQTAVKWVRNMGDATTNREIVTFLSDYWTSIVQLRTQLNVIETKYPVAIEIIPQDGTADDLNASTSSTSDVLATVPSFKATIRVVDLAMRSKILINFLFDFGVFAHWPIALTRTKCEVEVLMGPFHRENIRVSVIEYLTQVTPDQQHGCLLDAIDAALPRS</sequence>
<feature type="coiled-coil region" evidence="1">
    <location>
        <begin position="868"/>
        <end position="991"/>
    </location>
</feature>
<accession>A0A9P6HG17</accession>
<evidence type="ECO:0000313" key="4">
    <source>
        <dbReference type="EMBL" id="KAF9786057.1"/>
    </source>
</evidence>
<proteinExistence type="predicted"/>
<dbReference type="GO" id="GO:0000776">
    <property type="term" value="C:kinetochore"/>
    <property type="evidence" value="ECO:0007669"/>
    <property type="project" value="TreeGrafter"/>
</dbReference>
<feature type="compositionally biased region" description="Basic and acidic residues" evidence="2">
    <location>
        <begin position="478"/>
        <end position="491"/>
    </location>
</feature>
<dbReference type="AlphaFoldDB" id="A0A9P6HG17"/>
<feature type="compositionally biased region" description="Basic residues" evidence="2">
    <location>
        <begin position="204"/>
        <end position="214"/>
    </location>
</feature>
<gene>
    <name evidence="4" type="ORF">BJ322DRAFT_1107924</name>
</gene>
<feature type="region of interest" description="Disordered" evidence="2">
    <location>
        <begin position="452"/>
        <end position="692"/>
    </location>
</feature>
<keyword evidence="5" id="KW-1185">Reference proteome</keyword>
<feature type="compositionally biased region" description="Basic and acidic residues" evidence="2">
    <location>
        <begin position="249"/>
        <end position="259"/>
    </location>
</feature>
<protein>
    <submittedName>
        <fullName evidence="4">Spc7 kinetochore protein-domain-containing protein</fullName>
    </submittedName>
</protein>
<feature type="compositionally biased region" description="Polar residues" evidence="2">
    <location>
        <begin position="548"/>
        <end position="578"/>
    </location>
</feature>
<dbReference type="InterPro" id="IPR013253">
    <property type="entry name" value="Spc7_domain"/>
</dbReference>
<feature type="compositionally biased region" description="Acidic residues" evidence="2">
    <location>
        <begin position="627"/>
        <end position="637"/>
    </location>
</feature>
<feature type="compositionally biased region" description="Polar residues" evidence="2">
    <location>
        <begin position="424"/>
        <end position="437"/>
    </location>
</feature>
<feature type="region of interest" description="Disordered" evidence="2">
    <location>
        <begin position="18"/>
        <end position="67"/>
    </location>
</feature>
<dbReference type="Pfam" id="PF08317">
    <property type="entry name" value="Spc7"/>
    <property type="match status" value="1"/>
</dbReference>
<dbReference type="Proteomes" id="UP000736335">
    <property type="component" value="Unassembled WGS sequence"/>
</dbReference>
<evidence type="ECO:0000259" key="3">
    <source>
        <dbReference type="SMART" id="SM00787"/>
    </source>
</evidence>
<reference evidence="4" key="1">
    <citation type="journal article" date="2020" name="Nat. Commun.">
        <title>Large-scale genome sequencing of mycorrhizal fungi provides insights into the early evolution of symbiotic traits.</title>
        <authorList>
            <person name="Miyauchi S."/>
            <person name="Kiss E."/>
            <person name="Kuo A."/>
            <person name="Drula E."/>
            <person name="Kohler A."/>
            <person name="Sanchez-Garcia M."/>
            <person name="Morin E."/>
            <person name="Andreopoulos B."/>
            <person name="Barry K.W."/>
            <person name="Bonito G."/>
            <person name="Buee M."/>
            <person name="Carver A."/>
            <person name="Chen C."/>
            <person name="Cichocki N."/>
            <person name="Clum A."/>
            <person name="Culley D."/>
            <person name="Crous P.W."/>
            <person name="Fauchery L."/>
            <person name="Girlanda M."/>
            <person name="Hayes R.D."/>
            <person name="Keri Z."/>
            <person name="LaButti K."/>
            <person name="Lipzen A."/>
            <person name="Lombard V."/>
            <person name="Magnuson J."/>
            <person name="Maillard F."/>
            <person name="Murat C."/>
            <person name="Nolan M."/>
            <person name="Ohm R.A."/>
            <person name="Pangilinan J."/>
            <person name="Pereira M.F."/>
            <person name="Perotto S."/>
            <person name="Peter M."/>
            <person name="Pfister S."/>
            <person name="Riley R."/>
            <person name="Sitrit Y."/>
            <person name="Stielow J.B."/>
            <person name="Szollosi G."/>
            <person name="Zifcakova L."/>
            <person name="Stursova M."/>
            <person name="Spatafora J.W."/>
            <person name="Tedersoo L."/>
            <person name="Vaario L.M."/>
            <person name="Yamada A."/>
            <person name="Yan M."/>
            <person name="Wang P."/>
            <person name="Xu J."/>
            <person name="Bruns T."/>
            <person name="Baldrian P."/>
            <person name="Vilgalys R."/>
            <person name="Dunand C."/>
            <person name="Henrissat B."/>
            <person name="Grigoriev I.V."/>
            <person name="Hibbett D."/>
            <person name="Nagy L.G."/>
            <person name="Martin F.M."/>
        </authorList>
    </citation>
    <scope>NUCLEOTIDE SEQUENCE</scope>
    <source>
        <strain evidence="4">UH-Tt-Lm1</strain>
    </source>
</reference>
<feature type="compositionally biased region" description="Basic and acidic residues" evidence="2">
    <location>
        <begin position="88"/>
        <end position="99"/>
    </location>
</feature>
<dbReference type="GO" id="GO:0007094">
    <property type="term" value="P:mitotic spindle assembly checkpoint signaling"/>
    <property type="evidence" value="ECO:0007669"/>
    <property type="project" value="TreeGrafter"/>
</dbReference>
<keyword evidence="1" id="KW-0175">Coiled coil</keyword>
<feature type="compositionally biased region" description="Acidic residues" evidence="2">
    <location>
        <begin position="177"/>
        <end position="193"/>
    </location>
</feature>
<evidence type="ECO:0000256" key="1">
    <source>
        <dbReference type="SAM" id="Coils"/>
    </source>
</evidence>
<dbReference type="OrthoDB" id="5592879at2759"/>
<feature type="compositionally biased region" description="Acidic residues" evidence="2">
    <location>
        <begin position="666"/>
        <end position="677"/>
    </location>
</feature>
<feature type="domain" description="Spc7 kinetochore protein" evidence="3">
    <location>
        <begin position="702"/>
        <end position="1015"/>
    </location>
</feature>
<feature type="region of interest" description="Disordered" evidence="2">
    <location>
        <begin position="309"/>
        <end position="438"/>
    </location>
</feature>
<organism evidence="4 5">
    <name type="scientific">Thelephora terrestris</name>
    <dbReference type="NCBI Taxonomy" id="56493"/>
    <lineage>
        <taxon>Eukaryota</taxon>
        <taxon>Fungi</taxon>
        <taxon>Dikarya</taxon>
        <taxon>Basidiomycota</taxon>
        <taxon>Agaricomycotina</taxon>
        <taxon>Agaricomycetes</taxon>
        <taxon>Thelephorales</taxon>
        <taxon>Thelephoraceae</taxon>
        <taxon>Thelephora</taxon>
    </lineage>
</organism>
<evidence type="ECO:0000313" key="5">
    <source>
        <dbReference type="Proteomes" id="UP000736335"/>
    </source>
</evidence>
<feature type="region of interest" description="Disordered" evidence="2">
    <location>
        <begin position="88"/>
        <end position="155"/>
    </location>
</feature>